<sequence>MNYTFDSRLDFTLFNKECGAAACPAHFHTYSQIVLPFTEGVGVRIGQSDPVELPVDSVLFLSPFVHHHIDGNVQGAIWDTLAVNLYRMGPSFINSPYLGEIHSLYRDGFAGILYRGEVAQQVRTHFERLENAFSIEHMLGVLSILHLLSQSDGWPLTPAEVRPMDRREIELCVSIDDYVNNHIDTPIDIASVAARVHMSTASFCRFFRRYFGMSFHAWLLDKKIETACYQLHVGTAPIQDIADRLGFHSASHFSMTFKRRMGITPGEYRRTARPGAQRQ</sequence>
<organism evidence="1 2">
    <name type="scientific">Laribacter hongkongensis</name>
    <dbReference type="NCBI Taxonomy" id="168471"/>
    <lineage>
        <taxon>Bacteria</taxon>
        <taxon>Pseudomonadati</taxon>
        <taxon>Pseudomonadota</taxon>
        <taxon>Betaproteobacteria</taxon>
        <taxon>Neisseriales</taxon>
        <taxon>Aquaspirillaceae</taxon>
        <taxon>Laribacter</taxon>
    </lineage>
</organism>
<dbReference type="GO" id="GO:0003700">
    <property type="term" value="F:DNA-binding transcription factor activity"/>
    <property type="evidence" value="ECO:0007669"/>
    <property type="project" value="InterPro"/>
</dbReference>
<evidence type="ECO:0000313" key="2">
    <source>
        <dbReference type="Proteomes" id="UP000197424"/>
    </source>
</evidence>
<dbReference type="PROSITE" id="PS00041">
    <property type="entry name" value="HTH_ARAC_FAMILY_1"/>
    <property type="match status" value="1"/>
</dbReference>
<protein>
    <submittedName>
        <fullName evidence="1">Transcriptional regulator, AraC family protein</fullName>
    </submittedName>
</protein>
<dbReference type="Pfam" id="PF12833">
    <property type="entry name" value="HTH_18"/>
    <property type="match status" value="1"/>
</dbReference>
<dbReference type="PANTHER" id="PTHR43280">
    <property type="entry name" value="ARAC-FAMILY TRANSCRIPTIONAL REGULATOR"/>
    <property type="match status" value="1"/>
</dbReference>
<name>A0A248LN08_9NEIS</name>
<dbReference type="Gene3D" id="1.10.10.60">
    <property type="entry name" value="Homeodomain-like"/>
    <property type="match status" value="2"/>
</dbReference>
<dbReference type="PROSITE" id="PS01124">
    <property type="entry name" value="HTH_ARAC_FAMILY_2"/>
    <property type="match status" value="1"/>
</dbReference>
<gene>
    <name evidence="1" type="ORF">LHGZ1_3287</name>
</gene>
<dbReference type="InterPro" id="IPR009057">
    <property type="entry name" value="Homeodomain-like_sf"/>
</dbReference>
<dbReference type="GO" id="GO:0043565">
    <property type="term" value="F:sequence-specific DNA binding"/>
    <property type="evidence" value="ECO:0007669"/>
    <property type="project" value="InterPro"/>
</dbReference>
<dbReference type="SMART" id="SM00342">
    <property type="entry name" value="HTH_ARAC"/>
    <property type="match status" value="1"/>
</dbReference>
<dbReference type="InterPro" id="IPR018060">
    <property type="entry name" value="HTH_AraC"/>
</dbReference>
<dbReference type="EMBL" id="CP022115">
    <property type="protein sequence ID" value="ASJ26118.1"/>
    <property type="molecule type" value="Genomic_DNA"/>
</dbReference>
<dbReference type="SUPFAM" id="SSF46689">
    <property type="entry name" value="Homeodomain-like"/>
    <property type="match status" value="2"/>
</dbReference>
<dbReference type="PANTHER" id="PTHR43280:SF10">
    <property type="entry name" value="REGULATORY PROTEIN POCR"/>
    <property type="match status" value="1"/>
</dbReference>
<dbReference type="InterPro" id="IPR018062">
    <property type="entry name" value="HTH_AraC-typ_CS"/>
</dbReference>
<evidence type="ECO:0000313" key="1">
    <source>
        <dbReference type="EMBL" id="ASJ26118.1"/>
    </source>
</evidence>
<accession>A0A248LN08</accession>
<reference evidence="2" key="1">
    <citation type="submission" date="2017-06" db="EMBL/GenBank/DDBJ databases">
        <title>Whole genome sequence of Laribacter hongkongensis LHGZ1.</title>
        <authorList>
            <person name="Chen D."/>
            <person name="Wu H."/>
            <person name="Chen J."/>
        </authorList>
    </citation>
    <scope>NUCLEOTIDE SEQUENCE [LARGE SCALE GENOMIC DNA]</scope>
    <source>
        <strain evidence="2">LHGZ1</strain>
    </source>
</reference>
<dbReference type="Proteomes" id="UP000197424">
    <property type="component" value="Chromosome"/>
</dbReference>
<dbReference type="InterPro" id="IPR020449">
    <property type="entry name" value="Tscrpt_reg_AraC-type_HTH"/>
</dbReference>
<dbReference type="RefSeq" id="WP_088861703.1">
    <property type="nucleotide sequence ID" value="NZ_JAJAXE010000018.1"/>
</dbReference>
<proteinExistence type="predicted"/>
<dbReference type="AlphaFoldDB" id="A0A248LN08"/>
<dbReference type="PRINTS" id="PR00032">
    <property type="entry name" value="HTHARAC"/>
</dbReference>
<dbReference type="OrthoDB" id="9803764at2"/>